<protein>
    <recommendedName>
        <fullName evidence="5">poly(A)-specific ribonuclease</fullName>
        <ecNumber evidence="5">3.1.13.4</ecNumber>
    </recommendedName>
</protein>
<evidence type="ECO:0000256" key="8">
    <source>
        <dbReference type="ARBA" id="ARBA00022723"/>
    </source>
</evidence>
<keyword evidence="17" id="KW-1185">Reference proteome</keyword>
<evidence type="ECO:0000256" key="1">
    <source>
        <dbReference type="ARBA" id="ARBA00001663"/>
    </source>
</evidence>
<dbReference type="GO" id="GO:0005634">
    <property type="term" value="C:nucleus"/>
    <property type="evidence" value="ECO:0007669"/>
    <property type="project" value="UniProtKB-SubCell"/>
</dbReference>
<comment type="similarity">
    <text evidence="4">Belongs to the CAF1 family.</text>
</comment>
<dbReference type="Pfam" id="PF04857">
    <property type="entry name" value="CAF1"/>
    <property type="match status" value="2"/>
</dbReference>
<evidence type="ECO:0000256" key="2">
    <source>
        <dbReference type="ARBA" id="ARBA00004123"/>
    </source>
</evidence>
<evidence type="ECO:0000256" key="9">
    <source>
        <dbReference type="ARBA" id="ARBA00022801"/>
    </source>
</evidence>
<dbReference type="InterPro" id="IPR006941">
    <property type="entry name" value="RNase_CAF1"/>
</dbReference>
<dbReference type="Proteomes" id="UP000559027">
    <property type="component" value="Unassembled WGS sequence"/>
</dbReference>
<evidence type="ECO:0000256" key="7">
    <source>
        <dbReference type="ARBA" id="ARBA00022722"/>
    </source>
</evidence>
<dbReference type="GO" id="GO:0046872">
    <property type="term" value="F:metal ion binding"/>
    <property type="evidence" value="ECO:0007669"/>
    <property type="project" value="UniProtKB-KW"/>
</dbReference>
<evidence type="ECO:0000313" key="16">
    <source>
        <dbReference type="EMBL" id="KAF5361073.1"/>
    </source>
</evidence>
<keyword evidence="12" id="KW-0805">Transcription regulation</keyword>
<feature type="region of interest" description="Disordered" evidence="15">
    <location>
        <begin position="291"/>
        <end position="327"/>
    </location>
</feature>
<dbReference type="FunFam" id="3.30.420.10:FF:000048">
    <property type="entry name" value="CCR4-associated factor 1, putative"/>
    <property type="match status" value="1"/>
</dbReference>
<keyword evidence="11" id="KW-0694">RNA-binding</keyword>
<comment type="caution">
    <text evidence="16">The sequence shown here is derived from an EMBL/GenBank/DDBJ whole genome shotgun (WGS) entry which is preliminary data.</text>
</comment>
<dbReference type="OrthoDB" id="1164111at2759"/>
<comment type="catalytic activity">
    <reaction evidence="1">
        <text>Exonucleolytic cleavage of poly(A) to 5'-AMP.</text>
        <dbReference type="EC" id="3.1.13.4"/>
    </reaction>
</comment>
<keyword evidence="6" id="KW-0963">Cytoplasm</keyword>
<gene>
    <name evidence="16" type="ORF">D9756_004645</name>
</gene>
<name>A0A8H5LL30_9AGAR</name>
<dbReference type="EMBL" id="JAACJO010000003">
    <property type="protein sequence ID" value="KAF5361073.1"/>
    <property type="molecule type" value="Genomic_DNA"/>
</dbReference>
<evidence type="ECO:0000256" key="14">
    <source>
        <dbReference type="ARBA" id="ARBA00023242"/>
    </source>
</evidence>
<evidence type="ECO:0000313" key="17">
    <source>
        <dbReference type="Proteomes" id="UP000559027"/>
    </source>
</evidence>
<evidence type="ECO:0000256" key="15">
    <source>
        <dbReference type="SAM" id="MobiDB-lite"/>
    </source>
</evidence>
<feature type="compositionally biased region" description="Basic and acidic residues" evidence="15">
    <location>
        <begin position="298"/>
        <end position="310"/>
    </location>
</feature>
<evidence type="ECO:0000256" key="6">
    <source>
        <dbReference type="ARBA" id="ARBA00022490"/>
    </source>
</evidence>
<keyword evidence="7" id="KW-0540">Nuclease</keyword>
<dbReference type="InterPro" id="IPR039637">
    <property type="entry name" value="CNOT7/CNOT8/Pop2"/>
</dbReference>
<organism evidence="16 17">
    <name type="scientific">Leucocoprinus leucothites</name>
    <dbReference type="NCBI Taxonomy" id="201217"/>
    <lineage>
        <taxon>Eukaryota</taxon>
        <taxon>Fungi</taxon>
        <taxon>Dikarya</taxon>
        <taxon>Basidiomycota</taxon>
        <taxon>Agaricomycotina</taxon>
        <taxon>Agaricomycetes</taxon>
        <taxon>Agaricomycetidae</taxon>
        <taxon>Agaricales</taxon>
        <taxon>Agaricineae</taxon>
        <taxon>Agaricaceae</taxon>
        <taxon>Leucocoprinus</taxon>
    </lineage>
</organism>
<evidence type="ECO:0000256" key="5">
    <source>
        <dbReference type="ARBA" id="ARBA00012161"/>
    </source>
</evidence>
<feature type="compositionally biased region" description="Low complexity" evidence="15">
    <location>
        <begin position="314"/>
        <end position="323"/>
    </location>
</feature>
<accession>A0A8H5LL30</accession>
<dbReference type="InterPro" id="IPR012337">
    <property type="entry name" value="RNaseH-like_sf"/>
</dbReference>
<dbReference type="AlphaFoldDB" id="A0A8H5LL30"/>
<comment type="subcellular location">
    <subcellularLocation>
        <location evidence="3">Cytoplasm</location>
    </subcellularLocation>
    <subcellularLocation>
        <location evidence="2">Nucleus</location>
    </subcellularLocation>
</comment>
<evidence type="ECO:0000256" key="12">
    <source>
        <dbReference type="ARBA" id="ARBA00023015"/>
    </source>
</evidence>
<dbReference type="SUPFAM" id="SSF53098">
    <property type="entry name" value="Ribonuclease H-like"/>
    <property type="match status" value="1"/>
</dbReference>
<evidence type="ECO:0000256" key="13">
    <source>
        <dbReference type="ARBA" id="ARBA00023163"/>
    </source>
</evidence>
<dbReference type="InterPro" id="IPR036397">
    <property type="entry name" value="RNaseH_sf"/>
</dbReference>
<evidence type="ECO:0000256" key="11">
    <source>
        <dbReference type="ARBA" id="ARBA00022884"/>
    </source>
</evidence>
<proteinExistence type="inferred from homology"/>
<keyword evidence="13" id="KW-0804">Transcription</keyword>
<dbReference type="EC" id="3.1.13.4" evidence="5"/>
<dbReference type="GO" id="GO:0005737">
    <property type="term" value="C:cytoplasm"/>
    <property type="evidence" value="ECO:0007669"/>
    <property type="project" value="UniProtKB-SubCell"/>
</dbReference>
<dbReference type="GO" id="GO:0003723">
    <property type="term" value="F:RNA binding"/>
    <property type="evidence" value="ECO:0007669"/>
    <property type="project" value="UniProtKB-KW"/>
</dbReference>
<keyword evidence="9" id="KW-0378">Hydrolase</keyword>
<dbReference type="PANTHER" id="PTHR10797">
    <property type="entry name" value="CCR4-NOT TRANSCRIPTION COMPLEX SUBUNIT"/>
    <property type="match status" value="1"/>
</dbReference>
<dbReference type="Gene3D" id="3.30.420.10">
    <property type="entry name" value="Ribonuclease H-like superfamily/Ribonuclease H"/>
    <property type="match status" value="1"/>
</dbReference>
<dbReference type="GO" id="GO:0030014">
    <property type="term" value="C:CCR4-NOT complex"/>
    <property type="evidence" value="ECO:0007669"/>
    <property type="project" value="InterPro"/>
</dbReference>
<dbReference type="GO" id="GO:0004535">
    <property type="term" value="F:poly(A)-specific ribonuclease activity"/>
    <property type="evidence" value="ECO:0007669"/>
    <property type="project" value="UniProtKB-EC"/>
</dbReference>
<evidence type="ECO:0000256" key="10">
    <source>
        <dbReference type="ARBA" id="ARBA00022839"/>
    </source>
</evidence>
<keyword evidence="10" id="KW-0269">Exonuclease</keyword>
<keyword evidence="14" id="KW-0539">Nucleus</keyword>
<evidence type="ECO:0000256" key="4">
    <source>
        <dbReference type="ARBA" id="ARBA00008372"/>
    </source>
</evidence>
<sequence>MAGRSDGPEMRDVWSTNLEVEMEKIRELIDDYPYVAMDTEFPGVVARPIGTFKTSSDYHYQTMRCNVDLLKIIQVGITLANEDGNQPDECGTWQFNFRFNLECVKQPTTNLTPVNAMTSDDMYAPESIDLLQKSGINFQQHAEYGISPNDFAELMITSGLVLMPDTRWISFHSGYDFGYFIKLLTAETLPTTEDDFFSLLRTWFPTIYDIKFLMRSCKQLKGGLQDVADDLGVIRHGASHQAGSDSLLTSQTFFKLKEVYFNDQIDDAEYSGKLYGLGQTFSVTNGLTDPSRGGATIAERDDRSSIRDLHNQTPGPVAGPQQGQGVGMTMSSLQALSAMSPGAYTNHMGANGPYMRQSLRDKNAFARARDGPPT</sequence>
<reference evidence="16 17" key="1">
    <citation type="journal article" date="2020" name="ISME J.">
        <title>Uncovering the hidden diversity of litter-decomposition mechanisms in mushroom-forming fungi.</title>
        <authorList>
            <person name="Floudas D."/>
            <person name="Bentzer J."/>
            <person name="Ahren D."/>
            <person name="Johansson T."/>
            <person name="Persson P."/>
            <person name="Tunlid A."/>
        </authorList>
    </citation>
    <scope>NUCLEOTIDE SEQUENCE [LARGE SCALE GENOMIC DNA]</scope>
    <source>
        <strain evidence="16 17">CBS 146.42</strain>
    </source>
</reference>
<evidence type="ECO:0000256" key="3">
    <source>
        <dbReference type="ARBA" id="ARBA00004496"/>
    </source>
</evidence>
<keyword evidence="8" id="KW-0479">Metal-binding</keyword>